<evidence type="ECO:0000256" key="5">
    <source>
        <dbReference type="ARBA" id="ARBA00022967"/>
    </source>
</evidence>
<dbReference type="SFLD" id="SFLDS00003">
    <property type="entry name" value="Haloacid_Dehalogenase"/>
    <property type="match status" value="1"/>
</dbReference>
<dbReference type="SUPFAM" id="SSF81653">
    <property type="entry name" value="Calcium ATPase, transduction domain A"/>
    <property type="match status" value="1"/>
</dbReference>
<keyword evidence="10" id="KW-0067">ATP-binding</keyword>
<dbReference type="InterPro" id="IPR023299">
    <property type="entry name" value="ATPase_P-typ_cyto_dom_N"/>
</dbReference>
<dbReference type="Pfam" id="PF00122">
    <property type="entry name" value="E1-E2_ATPase"/>
    <property type="match status" value="1"/>
</dbReference>
<dbReference type="Proteomes" id="UP000234211">
    <property type="component" value="Unassembled WGS sequence"/>
</dbReference>
<dbReference type="GO" id="GO:0005524">
    <property type="term" value="F:ATP binding"/>
    <property type="evidence" value="ECO:0007669"/>
    <property type="project" value="UniProtKB-UniRule"/>
</dbReference>
<feature type="domain" description="P-type ATPase A" evidence="12">
    <location>
        <begin position="144"/>
        <end position="262"/>
    </location>
</feature>
<dbReference type="Gene3D" id="3.40.1110.10">
    <property type="entry name" value="Calcium-transporting ATPase, cytoplasmic domain N"/>
    <property type="match status" value="1"/>
</dbReference>
<evidence type="ECO:0000256" key="1">
    <source>
        <dbReference type="ARBA" id="ARBA00004370"/>
    </source>
</evidence>
<feature type="transmembrane region" description="Helical" evidence="10">
    <location>
        <begin position="60"/>
        <end position="80"/>
    </location>
</feature>
<dbReference type="PANTHER" id="PTHR48085:SF5">
    <property type="entry name" value="CADMIUM_ZINC-TRANSPORTING ATPASE HMA4-RELATED"/>
    <property type="match status" value="1"/>
</dbReference>
<dbReference type="InterPro" id="IPR036412">
    <property type="entry name" value="HAD-like_sf"/>
</dbReference>
<evidence type="ECO:0000256" key="2">
    <source>
        <dbReference type="ARBA" id="ARBA00006024"/>
    </source>
</evidence>
<dbReference type="InterPro" id="IPR008250">
    <property type="entry name" value="ATPase_P-typ_transduc_dom_A_sf"/>
</dbReference>
<dbReference type="InterPro" id="IPR018303">
    <property type="entry name" value="ATPase_P-typ_P_site"/>
</dbReference>
<keyword evidence="13" id="KW-0378">Hydrolase</keyword>
<proteinExistence type="inferred from homology"/>
<evidence type="ECO:0000313" key="14">
    <source>
        <dbReference type="Proteomes" id="UP000234211"/>
    </source>
</evidence>
<dbReference type="SUPFAM" id="SSF81665">
    <property type="entry name" value="Calcium ATPase, transmembrane domain M"/>
    <property type="match status" value="1"/>
</dbReference>
<keyword evidence="10" id="KW-1003">Cell membrane</keyword>
<comment type="catalytic activity">
    <reaction evidence="9">
        <text>Zn(2+)(in) + ATP + H2O = Zn(2+)(out) + ADP + phosphate + H(+)</text>
        <dbReference type="Rhea" id="RHEA:20621"/>
        <dbReference type="ChEBI" id="CHEBI:15377"/>
        <dbReference type="ChEBI" id="CHEBI:15378"/>
        <dbReference type="ChEBI" id="CHEBI:29105"/>
        <dbReference type="ChEBI" id="CHEBI:30616"/>
        <dbReference type="ChEBI" id="CHEBI:43474"/>
        <dbReference type="ChEBI" id="CHEBI:456216"/>
        <dbReference type="EC" id="7.2.2.12"/>
    </reaction>
</comment>
<dbReference type="InterPro" id="IPR023298">
    <property type="entry name" value="ATPase_P-typ_TM_dom_sf"/>
</dbReference>
<evidence type="ECO:0000256" key="9">
    <source>
        <dbReference type="ARBA" id="ARBA00047308"/>
    </source>
</evidence>
<dbReference type="PANTHER" id="PTHR48085">
    <property type="entry name" value="CADMIUM/ZINC-TRANSPORTING ATPASE HMA2-RELATED"/>
    <property type="match status" value="1"/>
</dbReference>
<feature type="transmembrane region" description="Helical" evidence="10">
    <location>
        <begin position="34"/>
        <end position="54"/>
    </location>
</feature>
<dbReference type="InterPro" id="IPR044492">
    <property type="entry name" value="P_typ_ATPase_HD_dom"/>
</dbReference>
<dbReference type="PRINTS" id="PR00119">
    <property type="entry name" value="CATATPASE"/>
</dbReference>
<evidence type="ECO:0000313" key="13">
    <source>
        <dbReference type="EMBL" id="SOS75616.1"/>
    </source>
</evidence>
<keyword evidence="14" id="KW-1185">Reference proteome</keyword>
<feature type="transmembrane region" description="Helical" evidence="10">
    <location>
        <begin position="92"/>
        <end position="108"/>
    </location>
</feature>
<dbReference type="GO" id="GO:0016463">
    <property type="term" value="F:P-type zinc transporter activity"/>
    <property type="evidence" value="ECO:0007669"/>
    <property type="project" value="UniProtKB-EC"/>
</dbReference>
<dbReference type="SFLD" id="SFLDF00027">
    <property type="entry name" value="p-type_atpase"/>
    <property type="match status" value="1"/>
</dbReference>
<dbReference type="GO" id="GO:0016887">
    <property type="term" value="F:ATP hydrolysis activity"/>
    <property type="evidence" value="ECO:0007669"/>
    <property type="project" value="InterPro"/>
</dbReference>
<feature type="transmembrane region" description="Helical" evidence="10">
    <location>
        <begin position="282"/>
        <end position="301"/>
    </location>
</feature>
<dbReference type="GO" id="GO:0005886">
    <property type="term" value="C:plasma membrane"/>
    <property type="evidence" value="ECO:0007669"/>
    <property type="project" value="UniProtKB-SubCell"/>
</dbReference>
<comment type="subcellular location">
    <subcellularLocation>
        <location evidence="10">Cell membrane</location>
    </subcellularLocation>
    <subcellularLocation>
        <location evidence="1">Membrane</location>
    </subcellularLocation>
</comment>
<dbReference type="EC" id="7.2.2.12" evidence="8"/>
<dbReference type="InterPro" id="IPR051014">
    <property type="entry name" value="Cation_Transport_ATPase_IB"/>
</dbReference>
<keyword evidence="4 10" id="KW-0479">Metal-binding</keyword>
<evidence type="ECO:0000256" key="4">
    <source>
        <dbReference type="ARBA" id="ARBA00022723"/>
    </source>
</evidence>
<feature type="transmembrane region" description="Helical" evidence="10">
    <location>
        <begin position="313"/>
        <end position="337"/>
    </location>
</feature>
<dbReference type="OrthoDB" id="1521937at2"/>
<keyword evidence="10" id="KW-0547">Nucleotide-binding</keyword>
<evidence type="ECO:0000256" key="7">
    <source>
        <dbReference type="ARBA" id="ARBA00023136"/>
    </source>
</evidence>
<evidence type="ECO:0000256" key="6">
    <source>
        <dbReference type="ARBA" id="ARBA00022989"/>
    </source>
</evidence>
<evidence type="ECO:0000259" key="12">
    <source>
        <dbReference type="Pfam" id="PF00122"/>
    </source>
</evidence>
<dbReference type="InterPro" id="IPR001757">
    <property type="entry name" value="P_typ_ATPase"/>
</dbReference>
<dbReference type="AlphaFoldDB" id="A0A2H1YJD3"/>
<sequence>MATKSSVKNSEEHSQQHQNNHQNHGGILGEKSELYFAILSGVFFFIGLIIENFTSLSIKYPTYIVVSFMISIILGGWFTTIETFKKIKKGEFEIDFLMLAAAAGAIYINKWGEGALLLFLFSLGHALEHFAMNKARKSIENLGKLSPKKALVKRNNNLVEVLINELKINDIIIVKPNTKIAADGVIIKGNSSINQASITGESMPVDKIAINSIENIAKYKDFNEIPKKNVVYTGTINGDSVLEIQVLKLSKDSTISRLVKMVSEVENQKSPTQLVTKKFEKWFVPIVLILVLTLCFAYLVINESFEQSFYRAITVLIAASPCALAISTPSAVLSGVARAAKSGVLIKGGRALENLGSLTTIAFDKTGTLTQGKPKLTNAIVLNNFDEIEFLEITLEVESLSNHPLAKAISKDISTKYQLKNNNNASDIKAIQGKGIKATYKNKPVFIGNKKLMTDENIIVSDAIDTQMNTLLLNGHTAMLVGYQQQIIGLLSVMDIPRITAKETLNKLRKIGIKKMVMLTGDHQNVANSIASQIGLTAAKGNLLPEDKVIEIQKLKANNNKVAMVGDGVNDAPAMANSTVGIAMGAAGSDVALETADVALMSDKIEKLPFVIALSRKSKTIIKQNIWISLGVVAILIPLTLFGVTSIGYTVLIHEGSTLVVVLNALRLLRFKDE</sequence>
<dbReference type="NCBIfam" id="TIGR01525">
    <property type="entry name" value="ATPase-IB_hvy"/>
    <property type="match status" value="1"/>
</dbReference>
<keyword evidence="3 10" id="KW-0812">Transmembrane</keyword>
<dbReference type="RefSeq" id="WP_101918246.1">
    <property type="nucleotide sequence ID" value="NZ_OENF01000040.1"/>
</dbReference>
<evidence type="ECO:0000256" key="10">
    <source>
        <dbReference type="RuleBase" id="RU362081"/>
    </source>
</evidence>
<accession>A0A2H1YJD3</accession>
<dbReference type="SUPFAM" id="SSF56784">
    <property type="entry name" value="HAD-like"/>
    <property type="match status" value="1"/>
</dbReference>
<dbReference type="InterPro" id="IPR059000">
    <property type="entry name" value="ATPase_P-type_domA"/>
</dbReference>
<organism evidence="13 14">
    <name type="scientific">Tenacibaculum piscium</name>
    <dbReference type="NCBI Taxonomy" id="1458515"/>
    <lineage>
        <taxon>Bacteria</taxon>
        <taxon>Pseudomonadati</taxon>
        <taxon>Bacteroidota</taxon>
        <taxon>Flavobacteriia</taxon>
        <taxon>Flavobacteriales</taxon>
        <taxon>Flavobacteriaceae</taxon>
        <taxon>Tenacibaculum</taxon>
    </lineage>
</organism>
<dbReference type="InterPro" id="IPR027256">
    <property type="entry name" value="P-typ_ATPase_IB"/>
</dbReference>
<dbReference type="Gene3D" id="3.40.50.1000">
    <property type="entry name" value="HAD superfamily/HAD-like"/>
    <property type="match status" value="1"/>
</dbReference>
<dbReference type="EMBL" id="OENF01000040">
    <property type="protein sequence ID" value="SOS75616.1"/>
    <property type="molecule type" value="Genomic_DNA"/>
</dbReference>
<dbReference type="InterPro" id="IPR023214">
    <property type="entry name" value="HAD_sf"/>
</dbReference>
<evidence type="ECO:0000256" key="3">
    <source>
        <dbReference type="ARBA" id="ARBA00022692"/>
    </source>
</evidence>
<dbReference type="SFLD" id="SFLDG00002">
    <property type="entry name" value="C1.7:_P-type_atpase_like"/>
    <property type="match status" value="1"/>
</dbReference>
<dbReference type="PROSITE" id="PS00154">
    <property type="entry name" value="ATPASE_E1_E2"/>
    <property type="match status" value="1"/>
</dbReference>
<dbReference type="Pfam" id="PF00702">
    <property type="entry name" value="Hydrolase"/>
    <property type="match status" value="1"/>
</dbReference>
<comment type="similarity">
    <text evidence="2 10">Belongs to the cation transport ATPase (P-type) (TC 3.A.3) family. Type IB subfamily.</text>
</comment>
<dbReference type="NCBIfam" id="TIGR01494">
    <property type="entry name" value="ATPase_P-type"/>
    <property type="match status" value="1"/>
</dbReference>
<protein>
    <recommendedName>
        <fullName evidence="8">P-type Zn(2+) transporter</fullName>
        <ecNumber evidence="8">7.2.2.12</ecNumber>
    </recommendedName>
</protein>
<dbReference type="Gene3D" id="2.70.150.10">
    <property type="entry name" value="Calcium-transporting ATPase, cytoplasmic transduction domain A"/>
    <property type="match status" value="1"/>
</dbReference>
<keyword evidence="5" id="KW-1278">Translocase</keyword>
<evidence type="ECO:0000256" key="11">
    <source>
        <dbReference type="SAM" id="MobiDB-lite"/>
    </source>
</evidence>
<gene>
    <name evidence="13" type="primary">cadA</name>
    <name evidence="13" type="ORF">TNO020_50016</name>
</gene>
<name>A0A2H1YJD3_9FLAO</name>
<keyword evidence="6 10" id="KW-1133">Transmembrane helix</keyword>
<feature type="transmembrane region" description="Helical" evidence="10">
    <location>
        <begin position="626"/>
        <end position="645"/>
    </location>
</feature>
<feature type="region of interest" description="Disordered" evidence="11">
    <location>
        <begin position="1"/>
        <end position="25"/>
    </location>
</feature>
<keyword evidence="7 10" id="KW-0472">Membrane</keyword>
<dbReference type="GO" id="GO:0046872">
    <property type="term" value="F:metal ion binding"/>
    <property type="evidence" value="ECO:0007669"/>
    <property type="project" value="UniProtKB-KW"/>
</dbReference>
<reference evidence="14" key="1">
    <citation type="submission" date="2017-11" db="EMBL/GenBank/DDBJ databases">
        <authorList>
            <person name="Duchaud E."/>
        </authorList>
    </citation>
    <scope>NUCLEOTIDE SEQUENCE [LARGE SCALE GENOMIC DNA]</scope>
    <source>
        <strain evidence="14">Tenacibaculum sp. TNO020</strain>
    </source>
</reference>
<evidence type="ECO:0000256" key="8">
    <source>
        <dbReference type="ARBA" id="ARBA00039097"/>
    </source>
</evidence>